<evidence type="ECO:0000313" key="1">
    <source>
        <dbReference type="EMBL" id="PPK72651.1"/>
    </source>
</evidence>
<accession>A0A2S6H5E7</accession>
<dbReference type="SUPFAM" id="SSF47413">
    <property type="entry name" value="lambda repressor-like DNA-binding domains"/>
    <property type="match status" value="1"/>
</dbReference>
<comment type="caution">
    <text evidence="1">The sequence shown here is derived from an EMBL/GenBank/DDBJ whole genome shotgun (WGS) entry which is preliminary data.</text>
</comment>
<dbReference type="Proteomes" id="UP000238071">
    <property type="component" value="Unassembled WGS sequence"/>
</dbReference>
<reference evidence="1 2" key="1">
    <citation type="submission" date="2018-02" db="EMBL/GenBank/DDBJ databases">
        <title>Subsurface microbial communities from deep shales in Ohio and West Virginia, USA.</title>
        <authorList>
            <person name="Wrighton K."/>
        </authorList>
    </citation>
    <scope>NUCLEOTIDE SEQUENCE [LARGE SCALE GENOMIC DNA]</scope>
    <source>
        <strain evidence="1 2">OWC-G53F</strain>
    </source>
</reference>
<protein>
    <submittedName>
        <fullName evidence="1">Uncharacterized protein</fullName>
    </submittedName>
</protein>
<dbReference type="InterPro" id="IPR010982">
    <property type="entry name" value="Lambda_DNA-bd_dom_sf"/>
</dbReference>
<sequence length="113" mass="12738">MNEKGWAQDRREDVGKRLGVTGPAVTYWWNGDRLPTMNQAIVISSEMGCCVEWLLTGRGPMRPRPSDMDCLDISELPDVEKAIFKAHVDTRTQQIIREKKGSYDALPKTSKGT</sequence>
<proteinExistence type="predicted"/>
<evidence type="ECO:0000313" key="2">
    <source>
        <dbReference type="Proteomes" id="UP000238071"/>
    </source>
</evidence>
<keyword evidence="2" id="KW-1185">Reference proteome</keyword>
<dbReference type="Gene3D" id="1.10.260.40">
    <property type="entry name" value="lambda repressor-like DNA-binding domains"/>
    <property type="match status" value="1"/>
</dbReference>
<dbReference type="EMBL" id="PTIY01000003">
    <property type="protein sequence ID" value="PPK72651.1"/>
    <property type="molecule type" value="Genomic_DNA"/>
</dbReference>
<organism evidence="1 2">
    <name type="scientific">Methylobacter tundripaludum</name>
    <dbReference type="NCBI Taxonomy" id="173365"/>
    <lineage>
        <taxon>Bacteria</taxon>
        <taxon>Pseudomonadati</taxon>
        <taxon>Pseudomonadota</taxon>
        <taxon>Gammaproteobacteria</taxon>
        <taxon>Methylococcales</taxon>
        <taxon>Methylococcaceae</taxon>
        <taxon>Methylobacter</taxon>
    </lineage>
</organism>
<dbReference type="GO" id="GO:0003677">
    <property type="term" value="F:DNA binding"/>
    <property type="evidence" value="ECO:0007669"/>
    <property type="project" value="InterPro"/>
</dbReference>
<name>A0A2S6H5E7_9GAMM</name>
<dbReference type="AlphaFoldDB" id="A0A2S6H5E7"/>
<gene>
    <name evidence="1" type="ORF">B0F88_10384</name>
</gene>